<gene>
    <name evidence="1" type="ORF">CPB84DRAFT_566117</name>
</gene>
<organism evidence="1 2">
    <name type="scientific">Gymnopilus junonius</name>
    <name type="common">Spectacular rustgill mushroom</name>
    <name type="synonym">Gymnopilus spectabilis subsp. junonius</name>
    <dbReference type="NCBI Taxonomy" id="109634"/>
    <lineage>
        <taxon>Eukaryota</taxon>
        <taxon>Fungi</taxon>
        <taxon>Dikarya</taxon>
        <taxon>Basidiomycota</taxon>
        <taxon>Agaricomycotina</taxon>
        <taxon>Agaricomycetes</taxon>
        <taxon>Agaricomycetidae</taxon>
        <taxon>Agaricales</taxon>
        <taxon>Agaricineae</taxon>
        <taxon>Hymenogastraceae</taxon>
        <taxon>Gymnopilus</taxon>
    </lineage>
</organism>
<dbReference type="EMBL" id="JADNYJ010000021">
    <property type="protein sequence ID" value="KAF8905794.1"/>
    <property type="molecule type" value="Genomic_DNA"/>
</dbReference>
<reference evidence="1" key="1">
    <citation type="submission" date="2020-11" db="EMBL/GenBank/DDBJ databases">
        <authorList>
            <consortium name="DOE Joint Genome Institute"/>
            <person name="Ahrendt S."/>
            <person name="Riley R."/>
            <person name="Andreopoulos W."/>
            <person name="LaButti K."/>
            <person name="Pangilinan J."/>
            <person name="Ruiz-duenas F.J."/>
            <person name="Barrasa J.M."/>
            <person name="Sanchez-Garcia M."/>
            <person name="Camarero S."/>
            <person name="Miyauchi S."/>
            <person name="Serrano A."/>
            <person name="Linde D."/>
            <person name="Babiker R."/>
            <person name="Drula E."/>
            <person name="Ayuso-Fernandez I."/>
            <person name="Pacheco R."/>
            <person name="Padilla G."/>
            <person name="Ferreira P."/>
            <person name="Barriuso J."/>
            <person name="Kellner H."/>
            <person name="Castanera R."/>
            <person name="Alfaro M."/>
            <person name="Ramirez L."/>
            <person name="Pisabarro A.G."/>
            <person name="Kuo A."/>
            <person name="Tritt A."/>
            <person name="Lipzen A."/>
            <person name="He G."/>
            <person name="Yan M."/>
            <person name="Ng V."/>
            <person name="Cullen D."/>
            <person name="Martin F."/>
            <person name="Rosso M.-N."/>
            <person name="Henrissat B."/>
            <person name="Hibbett D."/>
            <person name="Martinez A.T."/>
            <person name="Grigoriev I.V."/>
        </authorList>
    </citation>
    <scope>NUCLEOTIDE SEQUENCE</scope>
    <source>
        <strain evidence="1">AH 44721</strain>
    </source>
</reference>
<sequence length="172" mass="19875">MTSSCRISEELEDALTCRPNLEKVSRQRLHLSSVPLSCHHAKTHCSYIFDAYHNTQLPVLISHSLSLSLCVCDSVQLVQDPVRRYPYRYRSSTATKIRRLESQLISTGKRSLRVSKLEVHHKRKFRDVEIVARDQCHLTYSCCQNNGRRTSGVTQLYFRHDLQDQLAGSRES</sequence>
<dbReference type="Proteomes" id="UP000724874">
    <property type="component" value="Unassembled WGS sequence"/>
</dbReference>
<name>A0A9P5TRI8_GYMJU</name>
<accession>A0A9P5TRI8</accession>
<proteinExistence type="predicted"/>
<evidence type="ECO:0000313" key="2">
    <source>
        <dbReference type="Proteomes" id="UP000724874"/>
    </source>
</evidence>
<comment type="caution">
    <text evidence="1">The sequence shown here is derived from an EMBL/GenBank/DDBJ whole genome shotgun (WGS) entry which is preliminary data.</text>
</comment>
<protein>
    <submittedName>
        <fullName evidence="1">Uncharacterized protein</fullName>
    </submittedName>
</protein>
<keyword evidence="2" id="KW-1185">Reference proteome</keyword>
<evidence type="ECO:0000313" key="1">
    <source>
        <dbReference type="EMBL" id="KAF8905794.1"/>
    </source>
</evidence>
<dbReference type="AlphaFoldDB" id="A0A9P5TRI8"/>